<proteinExistence type="predicted"/>
<accession>A0A2J6R460</accession>
<evidence type="ECO:0000313" key="2">
    <source>
        <dbReference type="Proteomes" id="UP000235786"/>
    </source>
</evidence>
<gene>
    <name evidence="1" type="ORF">L207DRAFT_535327</name>
</gene>
<evidence type="ECO:0000313" key="1">
    <source>
        <dbReference type="EMBL" id="PMD33285.1"/>
    </source>
</evidence>
<keyword evidence="2" id="KW-1185">Reference proteome</keyword>
<dbReference type="Proteomes" id="UP000235786">
    <property type="component" value="Unassembled WGS sequence"/>
</dbReference>
<organism evidence="1 2">
    <name type="scientific">Hyaloscypha variabilis (strain UAMH 11265 / GT02V1 / F)</name>
    <name type="common">Meliniomyces variabilis</name>
    <dbReference type="NCBI Taxonomy" id="1149755"/>
    <lineage>
        <taxon>Eukaryota</taxon>
        <taxon>Fungi</taxon>
        <taxon>Dikarya</taxon>
        <taxon>Ascomycota</taxon>
        <taxon>Pezizomycotina</taxon>
        <taxon>Leotiomycetes</taxon>
        <taxon>Helotiales</taxon>
        <taxon>Hyaloscyphaceae</taxon>
        <taxon>Hyaloscypha</taxon>
        <taxon>Hyaloscypha variabilis</taxon>
    </lineage>
</organism>
<dbReference type="AlphaFoldDB" id="A0A2J6R460"/>
<dbReference type="EMBL" id="KZ613956">
    <property type="protein sequence ID" value="PMD33285.1"/>
    <property type="molecule type" value="Genomic_DNA"/>
</dbReference>
<reference evidence="1 2" key="1">
    <citation type="submission" date="2016-04" db="EMBL/GenBank/DDBJ databases">
        <title>A degradative enzymes factory behind the ericoid mycorrhizal symbiosis.</title>
        <authorList>
            <consortium name="DOE Joint Genome Institute"/>
            <person name="Martino E."/>
            <person name="Morin E."/>
            <person name="Grelet G."/>
            <person name="Kuo A."/>
            <person name="Kohler A."/>
            <person name="Daghino S."/>
            <person name="Barry K."/>
            <person name="Choi C."/>
            <person name="Cichocki N."/>
            <person name="Clum A."/>
            <person name="Copeland A."/>
            <person name="Hainaut M."/>
            <person name="Haridas S."/>
            <person name="Labutti K."/>
            <person name="Lindquist E."/>
            <person name="Lipzen A."/>
            <person name="Khouja H.-R."/>
            <person name="Murat C."/>
            <person name="Ohm R."/>
            <person name="Olson A."/>
            <person name="Spatafora J."/>
            <person name="Veneault-Fourrey C."/>
            <person name="Henrissat B."/>
            <person name="Grigoriev I."/>
            <person name="Martin F."/>
            <person name="Perotto S."/>
        </authorList>
    </citation>
    <scope>NUCLEOTIDE SEQUENCE [LARGE SCALE GENOMIC DNA]</scope>
    <source>
        <strain evidence="1 2">F</strain>
    </source>
</reference>
<name>A0A2J6R460_HYAVF</name>
<protein>
    <submittedName>
        <fullName evidence="1">Uncharacterized protein</fullName>
    </submittedName>
</protein>
<sequence length="195" mass="21256">MSQPVWLAPPGHPRVNISDETKALSLRPEWLTILTLSNVRINGISYREALVYVLSSPVFHETNADKPHVSAKNKARDSAVLRDKRKLERPAAAGDAALAAPGALAAAIARGRAAVYAKYTDEREMIGCRYRSVVGVRQALGIPRPNYLEIASSIFVPILRIPEPYGSAQASISNPFYKLLHLDGERTGNMGCCCC</sequence>